<keyword evidence="1" id="KW-1133">Transmembrane helix</keyword>
<feature type="transmembrane region" description="Helical" evidence="1">
    <location>
        <begin position="168"/>
        <end position="192"/>
    </location>
</feature>
<feature type="transmembrane region" description="Helical" evidence="1">
    <location>
        <begin position="255"/>
        <end position="278"/>
    </location>
</feature>
<dbReference type="RefSeq" id="WP_167941775.1">
    <property type="nucleotide sequence ID" value="NZ_JAATJA010000002.1"/>
</dbReference>
<dbReference type="AlphaFoldDB" id="A0A846QQF6"/>
<reference evidence="2 3" key="1">
    <citation type="submission" date="2020-03" db="EMBL/GenBank/DDBJ databases">
        <title>Genomic Encyclopedia of Type Strains, Phase IV (KMG-IV): sequencing the most valuable type-strain genomes for metagenomic binning, comparative biology and taxonomic classification.</title>
        <authorList>
            <person name="Goeker M."/>
        </authorList>
    </citation>
    <scope>NUCLEOTIDE SEQUENCE [LARGE SCALE GENOMIC DNA]</scope>
    <source>
        <strain evidence="2 3">DSM 24233</strain>
    </source>
</reference>
<keyword evidence="3" id="KW-1185">Reference proteome</keyword>
<gene>
    <name evidence="2" type="ORF">GGQ74_002405</name>
</gene>
<name>A0A846QQF6_9BACT</name>
<organism evidence="2 3">
    <name type="scientific">Desulfobaculum xiamenense</name>
    <dbReference type="NCBI Taxonomy" id="995050"/>
    <lineage>
        <taxon>Bacteria</taxon>
        <taxon>Pseudomonadati</taxon>
        <taxon>Thermodesulfobacteriota</taxon>
        <taxon>Desulfovibrionia</taxon>
        <taxon>Desulfovibrionales</taxon>
        <taxon>Desulfovibrionaceae</taxon>
        <taxon>Desulfobaculum</taxon>
    </lineage>
</organism>
<comment type="caution">
    <text evidence="2">The sequence shown here is derived from an EMBL/GenBank/DDBJ whole genome shotgun (WGS) entry which is preliminary data.</text>
</comment>
<proteinExistence type="predicted"/>
<keyword evidence="1" id="KW-0472">Membrane</keyword>
<dbReference type="Proteomes" id="UP000580856">
    <property type="component" value="Unassembled WGS sequence"/>
</dbReference>
<sequence>MIKTALNAAGTIFRDATHASLDLFKVMIPITILVKILQELDLIRHVAVPLAPIMELVGLPASMGLVWATGLVVNIYSALIVYVSLAAEAQLTVAQVTVLSTMLLIAHSLPVECKVAQKCGPSLTGQIVIRLVAAFACGILLHAGYAATGTLQDAARIFWSPGEPPATIAAWALGQGQNLLSIFCIILVLMAAMKLLHKLRVIEGINHLLRPVLTRIGIGPEASTLTVVGLTLGLSYGSGLIIHEIRAGRIPRRDIFSSLTLMGLSHALIEDTLLMAMIGAHFSGILWGRLLFSLAFMALLVRVISRMSDATFGRTFMRKTAEAQN</sequence>
<evidence type="ECO:0008006" key="4">
    <source>
        <dbReference type="Google" id="ProtNLM"/>
    </source>
</evidence>
<evidence type="ECO:0000313" key="2">
    <source>
        <dbReference type="EMBL" id="NJB68732.1"/>
    </source>
</evidence>
<evidence type="ECO:0000256" key="1">
    <source>
        <dbReference type="SAM" id="Phobius"/>
    </source>
</evidence>
<keyword evidence="1" id="KW-0812">Transmembrane</keyword>
<accession>A0A846QQF6</accession>
<protein>
    <recommendedName>
        <fullName evidence="4">Nucleoside recognition</fullName>
    </recommendedName>
</protein>
<feature type="transmembrane region" description="Helical" evidence="1">
    <location>
        <begin position="64"/>
        <end position="83"/>
    </location>
</feature>
<feature type="transmembrane region" description="Helical" evidence="1">
    <location>
        <begin position="284"/>
        <end position="304"/>
    </location>
</feature>
<evidence type="ECO:0000313" key="3">
    <source>
        <dbReference type="Proteomes" id="UP000580856"/>
    </source>
</evidence>
<dbReference type="EMBL" id="JAATJA010000002">
    <property type="protein sequence ID" value="NJB68732.1"/>
    <property type="molecule type" value="Genomic_DNA"/>
</dbReference>
<feature type="transmembrane region" description="Helical" evidence="1">
    <location>
        <begin position="127"/>
        <end position="148"/>
    </location>
</feature>